<feature type="non-terminal residue" evidence="4">
    <location>
        <position position="221"/>
    </location>
</feature>
<dbReference type="PANTHER" id="PTHR48051:SF42">
    <property type="entry name" value="LEUCINE-RICH REPEAT-CONTAINING PROTEIN 18-LIKE"/>
    <property type="match status" value="1"/>
</dbReference>
<dbReference type="InterPro" id="IPR050216">
    <property type="entry name" value="LRR_domain-containing"/>
</dbReference>
<dbReference type="InterPro" id="IPR032675">
    <property type="entry name" value="LRR_dom_sf"/>
</dbReference>
<dbReference type="EMBL" id="KQ420940">
    <property type="protein sequence ID" value="KOF78802.1"/>
    <property type="molecule type" value="Genomic_DNA"/>
</dbReference>
<dbReference type="PANTHER" id="PTHR48051">
    <property type="match status" value="1"/>
</dbReference>
<organism evidence="4">
    <name type="scientific">Octopus bimaculoides</name>
    <name type="common">California two-spotted octopus</name>
    <dbReference type="NCBI Taxonomy" id="37653"/>
    <lineage>
        <taxon>Eukaryota</taxon>
        <taxon>Metazoa</taxon>
        <taxon>Spiralia</taxon>
        <taxon>Lophotrochozoa</taxon>
        <taxon>Mollusca</taxon>
        <taxon>Cephalopoda</taxon>
        <taxon>Coleoidea</taxon>
        <taxon>Octopodiformes</taxon>
        <taxon>Octopoda</taxon>
        <taxon>Incirrata</taxon>
        <taxon>Octopodidae</taxon>
        <taxon>Octopus</taxon>
    </lineage>
</organism>
<keyword evidence="1" id="KW-0433">Leucine-rich repeat</keyword>
<name>A0A0L8GPL4_OCTBM</name>
<evidence type="ECO:0000256" key="1">
    <source>
        <dbReference type="ARBA" id="ARBA00022614"/>
    </source>
</evidence>
<dbReference type="SUPFAM" id="SSF52058">
    <property type="entry name" value="L domain-like"/>
    <property type="match status" value="1"/>
</dbReference>
<protein>
    <recommendedName>
        <fullName evidence="5">Leucine-rich repeat-containing protein 59</fullName>
    </recommendedName>
</protein>
<accession>A0A0L8GPL4</accession>
<dbReference type="GO" id="GO:0005737">
    <property type="term" value="C:cytoplasm"/>
    <property type="evidence" value="ECO:0007669"/>
    <property type="project" value="TreeGrafter"/>
</dbReference>
<dbReference type="STRING" id="37653.A0A0L8GPL4"/>
<dbReference type="InterPro" id="IPR001611">
    <property type="entry name" value="Leu-rich_rpt"/>
</dbReference>
<sequence>YIYIYIYVYSIPLGLNYPLSVMSKYKDKLDGKELDLGMCSLSTISVRDIALLPRATSLNLSYNRLTQLPSNFCSSLTHLTRLDLSNNSLTELPDDFGSLVNLKHLDLLGNQLTLLPLTFGELAKLKWLDVKDNPLNPVLHSVAGDCLNDAECRKCASLLVSYMKQFRADFERLEEAREIRRAEREAARLEVRRQKEKAKKLLEKEKRRREHETNRILEASA</sequence>
<evidence type="ECO:0000256" key="2">
    <source>
        <dbReference type="ARBA" id="ARBA00022737"/>
    </source>
</evidence>
<dbReference type="Pfam" id="PF13855">
    <property type="entry name" value="LRR_8"/>
    <property type="match status" value="1"/>
</dbReference>
<gene>
    <name evidence="4" type="ORF">OCBIM_22030291mg</name>
</gene>
<keyword evidence="2" id="KW-0677">Repeat</keyword>
<evidence type="ECO:0000256" key="3">
    <source>
        <dbReference type="SAM" id="MobiDB-lite"/>
    </source>
</evidence>
<reference evidence="4" key="1">
    <citation type="submission" date="2015-07" db="EMBL/GenBank/DDBJ databases">
        <title>MeaNS - Measles Nucleotide Surveillance Program.</title>
        <authorList>
            <person name="Tran T."/>
            <person name="Druce J."/>
        </authorList>
    </citation>
    <scope>NUCLEOTIDE SEQUENCE</scope>
    <source>
        <strain evidence="4">UCB-OBI-ISO-001</strain>
        <tissue evidence="4">Gonad</tissue>
    </source>
</reference>
<evidence type="ECO:0000313" key="4">
    <source>
        <dbReference type="EMBL" id="KOF78802.1"/>
    </source>
</evidence>
<proteinExistence type="predicted"/>
<feature type="compositionally biased region" description="Basic and acidic residues" evidence="3">
    <location>
        <begin position="200"/>
        <end position="215"/>
    </location>
</feature>
<dbReference type="AlphaFoldDB" id="A0A0L8GPL4"/>
<feature type="non-terminal residue" evidence="4">
    <location>
        <position position="1"/>
    </location>
</feature>
<dbReference type="SMART" id="SM00369">
    <property type="entry name" value="LRR_TYP"/>
    <property type="match status" value="4"/>
</dbReference>
<dbReference type="PRINTS" id="PR00019">
    <property type="entry name" value="LEURICHRPT"/>
</dbReference>
<dbReference type="PROSITE" id="PS51450">
    <property type="entry name" value="LRR"/>
    <property type="match status" value="1"/>
</dbReference>
<dbReference type="Gene3D" id="3.80.10.10">
    <property type="entry name" value="Ribonuclease Inhibitor"/>
    <property type="match status" value="1"/>
</dbReference>
<dbReference type="SMART" id="SM00364">
    <property type="entry name" value="LRR_BAC"/>
    <property type="match status" value="3"/>
</dbReference>
<dbReference type="OrthoDB" id="1394818at2759"/>
<feature type="region of interest" description="Disordered" evidence="3">
    <location>
        <begin position="200"/>
        <end position="221"/>
    </location>
</feature>
<evidence type="ECO:0008006" key="5">
    <source>
        <dbReference type="Google" id="ProtNLM"/>
    </source>
</evidence>
<dbReference type="InterPro" id="IPR003591">
    <property type="entry name" value="Leu-rich_rpt_typical-subtyp"/>
</dbReference>